<proteinExistence type="predicted"/>
<sequence length="85" mass="9900">MSSIVIAFFIGFLIYGLYDLFVVAKEKTIAEGARYSTLAIFKTKEQNGKVFYYLGDEKHEIEVSQYDYDRAIKAYQKTKEIQTHD</sequence>
<dbReference type="AlphaFoldDB" id="A0A1S1HRW9"/>
<name>A0A1S1HRW9_PROST</name>
<keyword evidence="1" id="KW-0812">Transmembrane</keyword>
<organism evidence="2 3">
    <name type="scientific">Providencia stuartii</name>
    <dbReference type="NCBI Taxonomy" id="588"/>
    <lineage>
        <taxon>Bacteria</taxon>
        <taxon>Pseudomonadati</taxon>
        <taxon>Pseudomonadota</taxon>
        <taxon>Gammaproteobacteria</taxon>
        <taxon>Enterobacterales</taxon>
        <taxon>Morganellaceae</taxon>
        <taxon>Providencia</taxon>
    </lineage>
</organism>
<keyword evidence="1" id="KW-1133">Transmembrane helix</keyword>
<gene>
    <name evidence="2" type="ORF">A3Q29_21225</name>
</gene>
<evidence type="ECO:0000256" key="1">
    <source>
        <dbReference type="SAM" id="Phobius"/>
    </source>
</evidence>
<feature type="transmembrane region" description="Helical" evidence="1">
    <location>
        <begin position="6"/>
        <end position="24"/>
    </location>
</feature>
<evidence type="ECO:0000313" key="3">
    <source>
        <dbReference type="Proteomes" id="UP000179588"/>
    </source>
</evidence>
<comment type="caution">
    <text evidence="2">The sequence shown here is derived from an EMBL/GenBank/DDBJ whole genome shotgun (WGS) entry which is preliminary data.</text>
</comment>
<evidence type="ECO:0000313" key="2">
    <source>
        <dbReference type="EMBL" id="OHT23100.1"/>
    </source>
</evidence>
<dbReference type="Proteomes" id="UP000179588">
    <property type="component" value="Unassembled WGS sequence"/>
</dbReference>
<protein>
    <submittedName>
        <fullName evidence="2">Uncharacterized protein</fullName>
    </submittedName>
</protein>
<keyword evidence="1" id="KW-0472">Membrane</keyword>
<keyword evidence="3" id="KW-1185">Reference proteome</keyword>
<accession>A0A1S1HRW9</accession>
<reference evidence="2 3" key="1">
    <citation type="submission" date="2016-03" db="EMBL/GenBank/DDBJ databases">
        <title>Genome sequence of Providencia stuartii strain, isolated from the salivary glands of larval Lucilia sericata.</title>
        <authorList>
            <person name="Yuan Y."/>
            <person name="Zhang Y."/>
            <person name="Fu S."/>
            <person name="Crippen T.L."/>
            <person name="Visi D."/>
            <person name="Benbow M.E."/>
            <person name="Allen M."/>
            <person name="Tomberlin J.K."/>
            <person name="Sze S.-H."/>
            <person name="Tarone A.M."/>
        </authorList>
    </citation>
    <scope>NUCLEOTIDE SEQUENCE [LARGE SCALE GENOMIC DNA]</scope>
    <source>
        <strain evidence="2 3">Crippen</strain>
    </source>
</reference>
<dbReference type="EMBL" id="LVIE01000191">
    <property type="protein sequence ID" value="OHT23100.1"/>
    <property type="molecule type" value="Genomic_DNA"/>
</dbReference>